<reference evidence="1 2" key="1">
    <citation type="submission" date="2015-09" db="EMBL/GenBank/DDBJ databases">
        <title>Sorangium comparison.</title>
        <authorList>
            <person name="Zaburannyi N."/>
            <person name="Bunk B."/>
            <person name="Overmann J."/>
            <person name="Mueller R."/>
        </authorList>
    </citation>
    <scope>NUCLEOTIDE SEQUENCE [LARGE SCALE GENOMIC DNA]</scope>
    <source>
        <strain evidence="1 2">So ce836</strain>
    </source>
</reference>
<evidence type="ECO:0000313" key="1">
    <source>
        <dbReference type="EMBL" id="AUX35881.1"/>
    </source>
</evidence>
<dbReference type="InterPro" id="IPR027417">
    <property type="entry name" value="P-loop_NTPase"/>
</dbReference>
<dbReference type="SUPFAM" id="SSF52540">
    <property type="entry name" value="P-loop containing nucleoside triphosphate hydrolases"/>
    <property type="match status" value="1"/>
</dbReference>
<dbReference type="RefSeq" id="WP_129578818.1">
    <property type="nucleotide sequence ID" value="NZ_CP012672.1"/>
</dbReference>
<accession>A0A4P2R065</accession>
<dbReference type="EMBL" id="CP012672">
    <property type="protein sequence ID" value="AUX35881.1"/>
    <property type="molecule type" value="Genomic_DNA"/>
</dbReference>
<proteinExistence type="predicted"/>
<protein>
    <recommendedName>
        <fullName evidence="3">Orc1-like AAA ATPase domain-containing protein</fullName>
    </recommendedName>
</protein>
<gene>
    <name evidence="1" type="ORF">SOCE836_080830</name>
</gene>
<evidence type="ECO:0000313" key="2">
    <source>
        <dbReference type="Proteomes" id="UP000295497"/>
    </source>
</evidence>
<sequence>MVRGTSVRDVWNELRTRFDVEEWQIPDEWRADRTDSPAGKILRELDRPAAPRTAPMFLLSGTIGTGKSTELWRIAEERARAGAELVVFVDLVRHFQNAFGSTEALQHISSWEVCFLCGVALIRAAQDQGYRWSPDSVQGLADAWSALAGAALPPGAAPPSIDVFAAAKSMVLFASTAASALAPEAGAAVAVVKALAELASAGKWSLPMAKKDTRRIEDQDPLMQSLVDRVNVLLGDFRQWSRPVLFVIDGLDRIVSFERAEALFLHSQMLARLQAPLVVCAPFALRNHLATSEVRRFKPRILHNVPVLDHADPTRPGPGVAFFRDLFQRRVHGLGAEHLVPQPLLDRLAYYSGGRARDFVRTIRMLADYGYDDAAPVATEAMVEEVIKEARQLIEGGVDKGHVALLESVARDPKHELPDNQTARELLTYARLLPYPNESEWFYPHPLLMISKVRL</sequence>
<evidence type="ECO:0008006" key="3">
    <source>
        <dbReference type="Google" id="ProtNLM"/>
    </source>
</evidence>
<name>A0A4P2R065_SORCE</name>
<organism evidence="1 2">
    <name type="scientific">Sorangium cellulosum</name>
    <name type="common">Polyangium cellulosum</name>
    <dbReference type="NCBI Taxonomy" id="56"/>
    <lineage>
        <taxon>Bacteria</taxon>
        <taxon>Pseudomonadati</taxon>
        <taxon>Myxococcota</taxon>
        <taxon>Polyangia</taxon>
        <taxon>Polyangiales</taxon>
        <taxon>Polyangiaceae</taxon>
        <taxon>Sorangium</taxon>
    </lineage>
</organism>
<dbReference type="AlphaFoldDB" id="A0A4P2R065"/>
<dbReference type="Proteomes" id="UP000295497">
    <property type="component" value="Chromosome"/>
</dbReference>